<comment type="caution">
    <text evidence="1">The sequence shown here is derived from an EMBL/GenBank/DDBJ whole genome shotgun (WGS) entry which is preliminary data.</text>
</comment>
<proteinExistence type="predicted"/>
<sequence length="172" mass="18047">MATACTLTEMPCEDAKLLAKSCRTGARWASVQITRSVLGSRTGGAVEDDDAAAGAELEAEAEGVAAPEPEEDGFEAALGLEEELEQPATGSVAATTAIAAIEREGRYLTMTPSVSGCGNDGDTPHQGFDRSLIPAPSGRDSPLTPPTITGNSRRAICCRFLLLRFRSARRCF</sequence>
<keyword evidence="2" id="KW-1185">Reference proteome</keyword>
<dbReference type="Proteomes" id="UP001499854">
    <property type="component" value="Unassembled WGS sequence"/>
</dbReference>
<organism evidence="1 2">
    <name type="scientific">Catenulispora subtropica</name>
    <dbReference type="NCBI Taxonomy" id="450798"/>
    <lineage>
        <taxon>Bacteria</taxon>
        <taxon>Bacillati</taxon>
        <taxon>Actinomycetota</taxon>
        <taxon>Actinomycetes</taxon>
        <taxon>Catenulisporales</taxon>
        <taxon>Catenulisporaceae</taxon>
        <taxon>Catenulispora</taxon>
    </lineage>
</organism>
<gene>
    <name evidence="1" type="ORF">GCM10009838_45210</name>
</gene>
<accession>A0ABN2S2D0</accession>
<reference evidence="1 2" key="1">
    <citation type="journal article" date="2019" name="Int. J. Syst. Evol. Microbiol.">
        <title>The Global Catalogue of Microorganisms (GCM) 10K type strain sequencing project: providing services to taxonomists for standard genome sequencing and annotation.</title>
        <authorList>
            <consortium name="The Broad Institute Genomics Platform"/>
            <consortium name="The Broad Institute Genome Sequencing Center for Infectious Disease"/>
            <person name="Wu L."/>
            <person name="Ma J."/>
        </authorList>
    </citation>
    <scope>NUCLEOTIDE SEQUENCE [LARGE SCALE GENOMIC DNA]</scope>
    <source>
        <strain evidence="1 2">JCM 16013</strain>
    </source>
</reference>
<name>A0ABN2S2D0_9ACTN</name>
<evidence type="ECO:0000313" key="2">
    <source>
        <dbReference type="Proteomes" id="UP001499854"/>
    </source>
</evidence>
<evidence type="ECO:0000313" key="1">
    <source>
        <dbReference type="EMBL" id="GAA1979181.1"/>
    </source>
</evidence>
<protein>
    <submittedName>
        <fullName evidence="1">Uncharacterized protein</fullName>
    </submittedName>
</protein>
<dbReference type="EMBL" id="BAAAQM010000025">
    <property type="protein sequence ID" value="GAA1979181.1"/>
    <property type="molecule type" value="Genomic_DNA"/>
</dbReference>